<feature type="signal peptide" evidence="1">
    <location>
        <begin position="1"/>
        <end position="22"/>
    </location>
</feature>
<protein>
    <submittedName>
        <fullName evidence="2 4">Uncharacterized protein</fullName>
    </submittedName>
</protein>
<evidence type="ECO:0000313" key="4">
    <source>
        <dbReference type="WBParaSite" id="SBAD_0000590901-mRNA-1"/>
    </source>
</evidence>
<organism evidence="4">
    <name type="scientific">Soboliphyme baturini</name>
    <dbReference type="NCBI Taxonomy" id="241478"/>
    <lineage>
        <taxon>Eukaryota</taxon>
        <taxon>Metazoa</taxon>
        <taxon>Ecdysozoa</taxon>
        <taxon>Nematoda</taxon>
        <taxon>Enoplea</taxon>
        <taxon>Dorylaimia</taxon>
        <taxon>Dioctophymatida</taxon>
        <taxon>Dioctophymatoidea</taxon>
        <taxon>Soboliphymatidae</taxon>
        <taxon>Soboliphyme</taxon>
    </lineage>
</organism>
<dbReference type="AlphaFoldDB" id="A0A183IPY7"/>
<reference evidence="4" key="1">
    <citation type="submission" date="2016-06" db="UniProtKB">
        <authorList>
            <consortium name="WormBaseParasite"/>
        </authorList>
    </citation>
    <scope>IDENTIFICATION</scope>
</reference>
<keyword evidence="1" id="KW-0732">Signal</keyword>
<dbReference type="Proteomes" id="UP000270296">
    <property type="component" value="Unassembled WGS sequence"/>
</dbReference>
<accession>A0A183IPY7</accession>
<dbReference type="WBParaSite" id="SBAD_0000590901-mRNA-1">
    <property type="protein sequence ID" value="SBAD_0000590901-mRNA-1"/>
    <property type="gene ID" value="SBAD_0000590901"/>
</dbReference>
<name>A0A183IPY7_9BILA</name>
<evidence type="ECO:0000256" key="1">
    <source>
        <dbReference type="SAM" id="SignalP"/>
    </source>
</evidence>
<dbReference type="EMBL" id="UZAM01009170">
    <property type="protein sequence ID" value="VDP07996.1"/>
    <property type="molecule type" value="Genomic_DNA"/>
</dbReference>
<evidence type="ECO:0000313" key="3">
    <source>
        <dbReference type="Proteomes" id="UP000270296"/>
    </source>
</evidence>
<evidence type="ECO:0000313" key="2">
    <source>
        <dbReference type="EMBL" id="VDP07996.1"/>
    </source>
</evidence>
<sequence length="89" mass="9337">MTRTQIFPVFLCLLFVLDLCQTKSLDGFFSDQITHHRNRRSCGCHRGGGYNNYGGRGMMGGYGASGGGRMGGLGMSGMGGGSMGGMNMG</sequence>
<reference evidence="2 3" key="2">
    <citation type="submission" date="2018-11" db="EMBL/GenBank/DDBJ databases">
        <authorList>
            <consortium name="Pathogen Informatics"/>
        </authorList>
    </citation>
    <scope>NUCLEOTIDE SEQUENCE [LARGE SCALE GENOMIC DNA]</scope>
</reference>
<keyword evidence="3" id="KW-1185">Reference proteome</keyword>
<proteinExistence type="predicted"/>
<gene>
    <name evidence="2" type="ORF">SBAD_LOCUS5684</name>
</gene>
<feature type="chain" id="PRO_5043140244" evidence="1">
    <location>
        <begin position="23"/>
        <end position="89"/>
    </location>
</feature>